<sequence length="479" mass="51986">MTENSDKVPIALVGPDDVEFCSPPVSTARGPPGLRGPGLRRPGSTICTELGRWEPIRAPRCGLGVAPHAGAGAEAGASPDAREEDGGQGARRGRRGGKTWQTRGAATLNREESAQRPSRPEDQGPAARGARRNGAPGGARGAVPHSHPRPDAAVAARSLDASSPGRPQAYAAVTVKPSSPARLLKVGAVVLISGAVLLLLGAIGAFYFWKGSDNHIYNVHYTMSINGKLQDGSMEIDAGNNLETFKMGSGAEEAVEVNDFQNGITGIRFAGGEKCYIKAQVKARIPEVDTMTKQSISSELEGKIMPVKYEENSLIWVAGDQPVKDNSFLSSKVLELCGDLPIFWLKPTYPKEIQRERRELVRKIVTTTTTRRLRSGPRGTPGPERPNNGTRPSIQEDAEPFNPDNPYHQQEGESMTFDPRLDHEGICCIECRRSYTHCQKICEPLGGYHPWPYNYQGCRSACRVIMPCSWWVARILGMV</sequence>
<dbReference type="EMBL" id="CM043035">
    <property type="protein sequence ID" value="KAI4581667.1"/>
    <property type="molecule type" value="Genomic_DNA"/>
</dbReference>
<proteinExistence type="predicted"/>
<name>A0ACB9UVX7_9CETA</name>
<protein>
    <submittedName>
        <fullName evidence="1">Uncharacterized protein</fullName>
    </submittedName>
</protein>
<dbReference type="Proteomes" id="UP001057279">
    <property type="component" value="Linkage Group LG10"/>
</dbReference>
<reference evidence="1" key="1">
    <citation type="submission" date="2022-03" db="EMBL/GenBank/DDBJ databases">
        <title>Genomic analyses of argali, domestic sheep and their hybrids provide insights into chromosomal evolution, heterosis and genetic basis of agronomic traits.</title>
        <authorList>
            <person name="Li M."/>
        </authorList>
    </citation>
    <scope>NUCLEOTIDE SEQUENCE</scope>
    <source>
        <strain evidence="1">F1 hybrid</strain>
    </source>
</reference>
<comment type="caution">
    <text evidence="1">The sequence shown here is derived from an EMBL/GenBank/DDBJ whole genome shotgun (WGS) entry which is preliminary data.</text>
</comment>
<evidence type="ECO:0000313" key="2">
    <source>
        <dbReference type="Proteomes" id="UP001057279"/>
    </source>
</evidence>
<organism evidence="1 2">
    <name type="scientific">Ovis ammon polii x Ovis aries</name>
    <dbReference type="NCBI Taxonomy" id="2918886"/>
    <lineage>
        <taxon>Eukaryota</taxon>
        <taxon>Metazoa</taxon>
        <taxon>Chordata</taxon>
        <taxon>Craniata</taxon>
        <taxon>Vertebrata</taxon>
        <taxon>Euteleostomi</taxon>
        <taxon>Mammalia</taxon>
        <taxon>Eutheria</taxon>
        <taxon>Laurasiatheria</taxon>
        <taxon>Artiodactyla</taxon>
        <taxon>Ruminantia</taxon>
        <taxon>Pecora</taxon>
        <taxon>Bovidae</taxon>
        <taxon>Caprinae</taxon>
        <taxon>Ovis</taxon>
    </lineage>
</organism>
<gene>
    <name evidence="1" type="ORF">MJG53_020797</name>
</gene>
<evidence type="ECO:0000313" key="1">
    <source>
        <dbReference type="EMBL" id="KAI4581667.1"/>
    </source>
</evidence>
<accession>A0ACB9UVX7</accession>
<keyword evidence="2" id="KW-1185">Reference proteome</keyword>